<proteinExistence type="predicted"/>
<evidence type="ECO:0000313" key="3">
    <source>
        <dbReference type="EMBL" id="CAL22830.1"/>
    </source>
</evidence>
<organism evidence="2">
    <name type="scientific">Nitrobacter sp. BS5/19</name>
    <dbReference type="NCBI Taxonomy" id="393259"/>
    <lineage>
        <taxon>Bacteria</taxon>
        <taxon>Pseudomonadati</taxon>
        <taxon>Pseudomonadota</taxon>
        <taxon>Alphaproteobacteria</taxon>
        <taxon>Hyphomicrobiales</taxon>
        <taxon>Nitrobacteraceae</taxon>
        <taxon>Nitrobacter</taxon>
    </lineage>
</organism>
<feature type="non-terminal residue" evidence="2">
    <location>
        <position position="122"/>
    </location>
</feature>
<reference evidence="2" key="2">
    <citation type="journal article" date="2007" name="Syst. Appl. Microbiol.">
        <title>The phylogeny of the genus Nitrobacter based on comparative rep-PCR, 16S rRNA and nitrite oxidoreductase gene sequence analysis.</title>
        <authorList>
            <person name="Vanparys B."/>
            <person name="Spieck E."/>
            <person name="Heylen K."/>
            <person name="Wittebolle L."/>
            <person name="Geets J."/>
            <person name="Boon N."/>
            <person name="De Vos P."/>
        </authorList>
    </citation>
    <scope>NUCLEOTIDE SEQUENCE</scope>
    <source>
        <strain evidence="2">BS5/19</strain>
    </source>
</reference>
<dbReference type="EMBL" id="AM292240">
    <property type="protein sequence ID" value="CAL22830.1"/>
    <property type="molecule type" value="Genomic_DNA"/>
</dbReference>
<evidence type="ECO:0000256" key="1">
    <source>
        <dbReference type="SAM" id="MobiDB-lite"/>
    </source>
</evidence>
<feature type="compositionally biased region" description="Basic and acidic residues" evidence="1">
    <location>
        <begin position="68"/>
        <end position="81"/>
    </location>
</feature>
<feature type="non-terminal residue" evidence="2">
    <location>
        <position position="1"/>
    </location>
</feature>
<reference evidence="3" key="1">
    <citation type="submission" date="2006-07" db="EMBL/GenBank/DDBJ databases">
        <title>A taxonomic study of Nitrobacter using rep-PCR, the 16S rRNA and nitrite oxidoreductase genes.</title>
        <authorList>
            <person name="Vanparys B."/>
            <person name="Spieck E."/>
            <person name="Heylen K."/>
            <person name="Wittebolle L."/>
            <person name="Geets J."/>
            <person name="Boon N."/>
            <person name="De Vos P."/>
        </authorList>
    </citation>
    <scope>NUCLEOTIDE SEQUENCE</scope>
    <source>
        <strain evidence="3">BS5/19</strain>
    </source>
</reference>
<accession>A5AC29</accession>
<protein>
    <submittedName>
        <fullName evidence="2">Nitrite oxidoreductase</fullName>
    </submittedName>
</protein>
<dbReference type="EMBL" id="AM286337">
    <property type="protein sequence ID" value="CAL09980.1"/>
    <property type="molecule type" value="Genomic_DNA"/>
</dbReference>
<gene>
    <name evidence="2" type="primary">nxrB1</name>
</gene>
<sequence>HRLSDALGRPDQIPWRLGRRRAAAEEPAAAAAGQVGHAQQHLLQPLPADAGRLLRALDLRLPEPDQRALGRRAADRARDLDGDGQVHGYDRGGPELGRRPRRFAGLCEQRPEPRRRLRGGDA</sequence>
<feature type="compositionally biased region" description="Basic and acidic residues" evidence="1">
    <location>
        <begin position="109"/>
        <end position="122"/>
    </location>
</feature>
<feature type="region of interest" description="Disordered" evidence="1">
    <location>
        <begin position="68"/>
        <end position="122"/>
    </location>
</feature>
<evidence type="ECO:0000313" key="2">
    <source>
        <dbReference type="EMBL" id="CAL09980.1"/>
    </source>
</evidence>
<feature type="compositionally biased region" description="Basic and acidic residues" evidence="1">
    <location>
        <begin position="88"/>
        <end position="98"/>
    </location>
</feature>
<dbReference type="AlphaFoldDB" id="A5AC29"/>
<name>A5AC29_9BRAD</name>